<comment type="caution">
    <text evidence="1">The sequence shown here is derived from an EMBL/GenBank/DDBJ whole genome shotgun (WGS) entry which is preliminary data.</text>
</comment>
<dbReference type="AlphaFoldDB" id="A0A5A7QE67"/>
<evidence type="ECO:0000313" key="2">
    <source>
        <dbReference type="Proteomes" id="UP000325081"/>
    </source>
</evidence>
<protein>
    <submittedName>
        <fullName evidence="1">Mutant gag-pol polyprotein</fullName>
    </submittedName>
</protein>
<accession>A0A5A7QE67</accession>
<proteinExistence type="predicted"/>
<name>A0A5A7QE67_STRAF</name>
<keyword evidence="2" id="KW-1185">Reference proteome</keyword>
<organism evidence="1 2">
    <name type="scientific">Striga asiatica</name>
    <name type="common">Asiatic witchweed</name>
    <name type="synonym">Buchnera asiatica</name>
    <dbReference type="NCBI Taxonomy" id="4170"/>
    <lineage>
        <taxon>Eukaryota</taxon>
        <taxon>Viridiplantae</taxon>
        <taxon>Streptophyta</taxon>
        <taxon>Embryophyta</taxon>
        <taxon>Tracheophyta</taxon>
        <taxon>Spermatophyta</taxon>
        <taxon>Magnoliopsida</taxon>
        <taxon>eudicotyledons</taxon>
        <taxon>Gunneridae</taxon>
        <taxon>Pentapetalae</taxon>
        <taxon>asterids</taxon>
        <taxon>lamiids</taxon>
        <taxon>Lamiales</taxon>
        <taxon>Orobanchaceae</taxon>
        <taxon>Buchnereae</taxon>
        <taxon>Striga</taxon>
    </lineage>
</organism>
<evidence type="ECO:0000313" key="1">
    <source>
        <dbReference type="EMBL" id="GER43559.1"/>
    </source>
</evidence>
<sequence length="238" mass="26806">MFRMRIKLPPKSSEYLAAVCWANHKETRTEARSGGLYVDNMPQGGGVALSSNSKGKGNEDEFKDVPESLEYDGPPIWDDKIDDVVVEVDEVHKEKTPKFEEVLCDVVPMHANHILLDSRTNHFEEEGNDGVRSKLSIDSKIDLFQINAELIVREMASKMKEAMSVLLLNFKRRQLIKILEQDLVAFTIPRFLADYIANGSRFSSSSECMPFEFRAIGLMRAGSSIGGDTRTSWMEIVA</sequence>
<gene>
    <name evidence="1" type="ORF">STAS_20417</name>
</gene>
<dbReference type="Proteomes" id="UP000325081">
    <property type="component" value="Unassembled WGS sequence"/>
</dbReference>
<dbReference type="EMBL" id="BKCP01006649">
    <property type="protein sequence ID" value="GER43559.1"/>
    <property type="molecule type" value="Genomic_DNA"/>
</dbReference>
<reference evidence="2" key="1">
    <citation type="journal article" date="2019" name="Curr. Biol.">
        <title>Genome Sequence of Striga asiatica Provides Insight into the Evolution of Plant Parasitism.</title>
        <authorList>
            <person name="Yoshida S."/>
            <person name="Kim S."/>
            <person name="Wafula E.K."/>
            <person name="Tanskanen J."/>
            <person name="Kim Y.M."/>
            <person name="Honaas L."/>
            <person name="Yang Z."/>
            <person name="Spallek T."/>
            <person name="Conn C.E."/>
            <person name="Ichihashi Y."/>
            <person name="Cheong K."/>
            <person name="Cui S."/>
            <person name="Der J.P."/>
            <person name="Gundlach H."/>
            <person name="Jiao Y."/>
            <person name="Hori C."/>
            <person name="Ishida J.K."/>
            <person name="Kasahara H."/>
            <person name="Kiba T."/>
            <person name="Kim M.S."/>
            <person name="Koo N."/>
            <person name="Laohavisit A."/>
            <person name="Lee Y.H."/>
            <person name="Lumba S."/>
            <person name="McCourt P."/>
            <person name="Mortimer J.C."/>
            <person name="Mutuku J.M."/>
            <person name="Nomura T."/>
            <person name="Sasaki-Sekimoto Y."/>
            <person name="Seto Y."/>
            <person name="Wang Y."/>
            <person name="Wakatake T."/>
            <person name="Sakakibara H."/>
            <person name="Demura T."/>
            <person name="Yamaguchi S."/>
            <person name="Yoneyama K."/>
            <person name="Manabe R.I."/>
            <person name="Nelson D.C."/>
            <person name="Schulman A.H."/>
            <person name="Timko M.P."/>
            <person name="dePamphilis C.W."/>
            <person name="Choi D."/>
            <person name="Shirasu K."/>
        </authorList>
    </citation>
    <scope>NUCLEOTIDE SEQUENCE [LARGE SCALE GENOMIC DNA]</scope>
    <source>
        <strain evidence="2">cv. UVA1</strain>
    </source>
</reference>